<comment type="caution">
    <text evidence="4">Lacks conserved residue(s) required for the propagation of feature annotation.</text>
</comment>
<evidence type="ECO:0000256" key="5">
    <source>
        <dbReference type="SAM" id="MobiDB-lite"/>
    </source>
</evidence>
<feature type="active site" description="Nucleophile" evidence="4">
    <location>
        <position position="64"/>
    </location>
</feature>
<evidence type="ECO:0000256" key="1">
    <source>
        <dbReference type="ARBA" id="ARBA00022801"/>
    </source>
</evidence>
<dbReference type="GO" id="GO:0016298">
    <property type="term" value="F:lipase activity"/>
    <property type="evidence" value="ECO:0007669"/>
    <property type="project" value="UniProtKB-ARBA"/>
</dbReference>
<feature type="domain" description="PNPLA" evidence="7">
    <location>
        <begin position="27"/>
        <end position="209"/>
    </location>
</feature>
<feature type="short sequence motif" description="DGA/G" evidence="4">
    <location>
        <begin position="195"/>
        <end position="197"/>
    </location>
</feature>
<dbReference type="VEuPathDB" id="CryptoDB:Cvel_28885"/>
<protein>
    <recommendedName>
        <fullName evidence="7">PNPLA domain-containing protein</fullName>
    </recommendedName>
</protein>
<name>A0A0G4HL83_9ALVE</name>
<feature type="compositionally biased region" description="Basic and acidic residues" evidence="5">
    <location>
        <begin position="383"/>
        <end position="415"/>
    </location>
</feature>
<feature type="active site" description="Proton acceptor" evidence="4">
    <location>
        <position position="195"/>
    </location>
</feature>
<dbReference type="EMBL" id="CDMZ01003099">
    <property type="protein sequence ID" value="CEM45099.1"/>
    <property type="molecule type" value="Genomic_DNA"/>
</dbReference>
<dbReference type="AlphaFoldDB" id="A0A0G4HL83"/>
<keyword evidence="1 4" id="KW-0378">Hydrolase</keyword>
<keyword evidence="2 4" id="KW-0442">Lipid degradation</keyword>
<feature type="chain" id="PRO_5005191573" description="PNPLA domain-containing protein" evidence="6">
    <location>
        <begin position="20"/>
        <end position="511"/>
    </location>
</feature>
<feature type="signal peptide" evidence="6">
    <location>
        <begin position="1"/>
        <end position="19"/>
    </location>
</feature>
<evidence type="ECO:0000256" key="3">
    <source>
        <dbReference type="ARBA" id="ARBA00023098"/>
    </source>
</evidence>
<proteinExistence type="predicted"/>
<organism evidence="8">
    <name type="scientific">Chromera velia CCMP2878</name>
    <dbReference type="NCBI Taxonomy" id="1169474"/>
    <lineage>
        <taxon>Eukaryota</taxon>
        <taxon>Sar</taxon>
        <taxon>Alveolata</taxon>
        <taxon>Colpodellida</taxon>
        <taxon>Chromeraceae</taxon>
        <taxon>Chromera</taxon>
    </lineage>
</organism>
<dbReference type="Gene3D" id="3.40.1090.10">
    <property type="entry name" value="Cytosolic phospholipase A2 catalytic domain"/>
    <property type="match status" value="1"/>
</dbReference>
<dbReference type="InterPro" id="IPR002641">
    <property type="entry name" value="PNPLA_dom"/>
</dbReference>
<feature type="short sequence motif" description="GXSXG" evidence="4">
    <location>
        <begin position="62"/>
        <end position="66"/>
    </location>
</feature>
<evidence type="ECO:0000256" key="2">
    <source>
        <dbReference type="ARBA" id="ARBA00022963"/>
    </source>
</evidence>
<evidence type="ECO:0000313" key="8">
    <source>
        <dbReference type="EMBL" id="CEM45099.1"/>
    </source>
</evidence>
<dbReference type="InterPro" id="IPR016035">
    <property type="entry name" value="Acyl_Trfase/lysoPLipase"/>
</dbReference>
<reference evidence="8" key="1">
    <citation type="submission" date="2014-11" db="EMBL/GenBank/DDBJ databases">
        <authorList>
            <person name="Otto D Thomas"/>
            <person name="Naeem Raeece"/>
        </authorList>
    </citation>
    <scope>NUCLEOTIDE SEQUENCE</scope>
</reference>
<feature type="region of interest" description="Disordered" evidence="5">
    <location>
        <begin position="317"/>
        <end position="461"/>
    </location>
</feature>
<evidence type="ECO:0000256" key="4">
    <source>
        <dbReference type="PROSITE-ProRule" id="PRU01161"/>
    </source>
</evidence>
<dbReference type="PANTHER" id="PTHR14226">
    <property type="entry name" value="NEUROPATHY TARGET ESTERASE/SWISS CHEESE D.MELANOGASTER"/>
    <property type="match status" value="1"/>
</dbReference>
<feature type="compositionally biased region" description="Basic and acidic residues" evidence="5">
    <location>
        <begin position="317"/>
        <end position="326"/>
    </location>
</feature>
<feature type="compositionally biased region" description="Basic residues" evidence="5">
    <location>
        <begin position="350"/>
        <end position="359"/>
    </location>
</feature>
<feature type="compositionally biased region" description="Low complexity" evidence="5">
    <location>
        <begin position="426"/>
        <end position="440"/>
    </location>
</feature>
<keyword evidence="6" id="KW-0732">Signal</keyword>
<gene>
    <name evidence="8" type="ORF">Cvel_28885</name>
</gene>
<evidence type="ECO:0000256" key="6">
    <source>
        <dbReference type="SAM" id="SignalP"/>
    </source>
</evidence>
<dbReference type="PROSITE" id="PS51635">
    <property type="entry name" value="PNPLA"/>
    <property type="match status" value="1"/>
</dbReference>
<dbReference type="PANTHER" id="PTHR14226:SF57">
    <property type="entry name" value="BLR7027 PROTEIN"/>
    <property type="match status" value="1"/>
</dbReference>
<dbReference type="Pfam" id="PF01734">
    <property type="entry name" value="Patatin"/>
    <property type="match status" value="1"/>
</dbReference>
<sequence length="511" mass="55398">MRCLFCVTVCSYLVAFGRCKPKLCRVLCLSGGADRGSYEAGAIQALTQMLPDNQTGWDVITGVSVGSINTAASRFFDVGEEDAWADFLVEVWRDVQRDRVYKNWPFGPLEGLFFQTALFDTSPLKEFVSSKFKEIGGQTKGERRIAITATDMKGGFSHSWNETLAAEDLVDAVMASSAMPGLFPPHQVNGSVYSDGGILENVNVMGGIKRCLVDGIAERVEDISIDIVTCAPPTPQALTVSQDKTVSVLLRSLVVKDFENSIQSVREALDEYPEAHFRYIVMPREPLVGLELACDQESIQANMKRGFQDAAVELKNTEDAREDPETGKFPFPGPCRRFNETLNEAEKTSRDRKRHARGRGAREEGKPFPSPTSHPSSPSKTLTEIREGSGERIEMEDGGVKGERGGEGARGKELSARLGTAGQAGLPEIPLLSLSQSSLPDSEESRLPRGAGARGVGGAEAQGLLGTERGRREGEVGYEGREAEGFFSAQMESAKKSDEGVGQTDTLLLSA</sequence>
<dbReference type="InterPro" id="IPR050301">
    <property type="entry name" value="NTE"/>
</dbReference>
<feature type="region of interest" description="Disordered" evidence="5">
    <location>
        <begin position="492"/>
        <end position="511"/>
    </location>
</feature>
<evidence type="ECO:0000259" key="7">
    <source>
        <dbReference type="PROSITE" id="PS51635"/>
    </source>
</evidence>
<keyword evidence="3 4" id="KW-0443">Lipid metabolism</keyword>
<dbReference type="GO" id="GO:0052689">
    <property type="term" value="F:carboxylic ester hydrolase activity"/>
    <property type="evidence" value="ECO:0007669"/>
    <property type="project" value="UniProtKB-ARBA"/>
</dbReference>
<dbReference type="SUPFAM" id="SSF52151">
    <property type="entry name" value="FabD/lysophospholipase-like"/>
    <property type="match status" value="1"/>
</dbReference>
<dbReference type="GO" id="GO:0016042">
    <property type="term" value="P:lipid catabolic process"/>
    <property type="evidence" value="ECO:0007669"/>
    <property type="project" value="UniProtKB-UniRule"/>
</dbReference>
<accession>A0A0G4HL83</accession>